<dbReference type="InterPro" id="IPR051171">
    <property type="entry name" value="CaCA"/>
</dbReference>
<dbReference type="Gene3D" id="2.160.20.10">
    <property type="entry name" value="Single-stranded right-handed beta-helix, Pectin lyase-like"/>
    <property type="match status" value="1"/>
</dbReference>
<dbReference type="KEGG" id="xba:C7S18_01890"/>
<dbReference type="NCBIfam" id="NF041518">
    <property type="entry name" value="choice_anch_Q"/>
    <property type="match status" value="1"/>
</dbReference>
<feature type="region of interest" description="Disordered" evidence="5">
    <location>
        <begin position="1"/>
        <end position="22"/>
    </location>
</feature>
<feature type="domain" description="Calx-beta" evidence="6">
    <location>
        <begin position="1973"/>
        <end position="2072"/>
    </location>
</feature>
<evidence type="ECO:0000313" key="8">
    <source>
        <dbReference type="Proteomes" id="UP000241074"/>
    </source>
</evidence>
<feature type="domain" description="Calx-beta" evidence="6">
    <location>
        <begin position="1074"/>
        <end position="1172"/>
    </location>
</feature>
<proteinExistence type="predicted"/>
<keyword evidence="1" id="KW-0732">Signal</keyword>
<keyword evidence="3" id="KW-0106">Calcium</keyword>
<evidence type="ECO:0000256" key="2">
    <source>
        <dbReference type="ARBA" id="ARBA00022737"/>
    </source>
</evidence>
<name>A0A2P1PME8_9GAMM</name>
<dbReference type="InterPro" id="IPR006626">
    <property type="entry name" value="PbH1"/>
</dbReference>
<dbReference type="GO" id="GO:0016020">
    <property type="term" value="C:membrane"/>
    <property type="evidence" value="ECO:0007669"/>
    <property type="project" value="InterPro"/>
</dbReference>
<dbReference type="SMART" id="SM00237">
    <property type="entry name" value="Calx_beta"/>
    <property type="match status" value="14"/>
</dbReference>
<feature type="region of interest" description="Disordered" evidence="5">
    <location>
        <begin position="2474"/>
        <end position="2500"/>
    </location>
</feature>
<reference evidence="7 8" key="2">
    <citation type="submission" date="2018-03" db="EMBL/GenBank/DDBJ databases">
        <authorList>
            <person name="Keele B.F."/>
        </authorList>
    </citation>
    <scope>NUCLEOTIDE SEQUENCE [LARGE SCALE GENOMIC DNA]</scope>
    <source>
        <strain evidence="7 8">D13</strain>
    </source>
</reference>
<accession>A0A2P1PME8</accession>
<keyword evidence="2" id="KW-0677">Repeat</keyword>
<dbReference type="InterPro" id="IPR012334">
    <property type="entry name" value="Pectin_lyas_fold"/>
</dbReference>
<keyword evidence="4" id="KW-0813">Transport</keyword>
<feature type="domain" description="Calx-beta" evidence="6">
    <location>
        <begin position="1299"/>
        <end position="1396"/>
    </location>
</feature>
<sequence>MSKSIPATPGPSPSGRIDDAAPSAALDSRVAIRIHRGRRGNPPTQGKSTRLPLAAALSAILFSPASQALTISVTNTADAGAGSLREALSLLNASTDPTNTLDVAPALSGQTIRPLTPLPALSVPVALDGNGVRFDFSADHDIRFETDKAFSIRESTLTGATEHAIRAIGDEAAVQIEHCLFQDNIANFYLGLDGGAVFVDGIGLTITNSQFIHNIATFAGGAAALHARYLAPSVPLLIADSQFQNNESNSTRGGGAIYLSGDQFDTFADLQRSTLSGNIAHNGDGGAISLDHAGGIDVRDQTRIENNHADGAGGGVSVIDALYSNVIDSVITGNTAGDFGGGFYTRQNLALEVTRSTISNNVGSGGVGGIGMFYYGDLTITDSIISGNTANRGGGGAYIGSRATAFHCQNSTFTQNQGGGSGAGAMLYDLSDGAVIDHCQFTDNVVTDADSDGAFADGGALASFAREGRGAQLHIVDSTFANNEAAWSAGGVFILAGSNAGPSDPAVLIERSTFSGNLATLGEGGGVHIRQVGPYSPGDVLFADSSLIQNTANSNGGGGLHLSQDAGQARLRNLTVSGNFANNQAGGIMLAKSPMVRVESSTIVLNDVDHADAGGGLVSDNIGVQEITIANSVLADNTAAAVADDLRGGANVSAGVSYSLVRAQGGASFSQGSGMLNLAPDLFPLANNGGHTETLLPRLHSPVVNAGDPAFTGADYNTDQRGLARVVGGRIDLGAVERAPAQFGAINIASGVTEFENSGSAALTVTRSSGQDGAVSVQYQTQALTATAGTDYTTTSGTLSWADGESGDKLIIVPLLDDPQFEADETLRVSLNSVTGGATLGNSQGTVTIANDDVAQPGFFVFTTPSSSVAETTSTHTVQVSRQGGTDVAVSVVVNAAAGSASNGSDYSFSPQTLNFAIGDAGPKTISVSPIDDFVDEPDETFDLVLANPTGGATIAGTGRHAVTILDNDVVGTVRIDPTSISVNEQAGVVSLSVLRSDVANAVSVQVGSSNGSAVAGSDFQPLSQTLNWSAGDGSARTISVNLIDDGIPEQSELFSVTLSNPTGGLSLAPDQSATVQIIDNDPQTLQFGAPSFNAAEGDGQATITVTRPLANFGAVSVQYQTTDGSAQQPSDYTAQSGTLNFADGESSKTFSIPVLVDGVAEASETVQLSLSSPVGAVLGVPANAVLNIANTPTPGTLALASANASIAEDGGSISLTVQRTGGSEGVVSVDFQTQDGSASGNQDYTNASGTLTFADGVTTQTIVVPILPDILAEGSETFSVRLQNPVGGAALGNALSTVTITNVAAPGQFRFANASPSFSETGGTATIVVERVQGSEGVAQVQYASADGSANAGLDYLPATGVLSFADGQTSASFSVPVLPDFVAEGDESVQLTLSNPTNGSALGTPATASLTINNVAAPGELQFVSALESFTESSGTANILVMRTQGSEGAVSVQYGSADGTAVGGLDYQPVSGTLSFASGELSKSISVPILPDTLAEGAETLALNLTGPAGGATLGGRSTMTIEIGNVAAPGQLRFATATSLSSESAGTLDIEVIRLSGSEGAVSVDFSTQDLSATAGSDYQAQSGTLTFADGELSQTVHLTILPDVLAEPSEQLQLTLGNAGGGAVISGQSSHLVTIQNVAAPGDFRFVAPSVSALETDAQAVFSVERVNGSEGVASVTVQTSDGSAVAGSDYTATTGVLNFADGQTTQSISVPILSDTIAEGPETAQISLSNPTGGATISSPNTSLLTIQNVAAPGQLQFAVATQSVAENAGSLTLTVSRTQGSEGAVSVLLSSSDGTATAGADYQPLSETVQFADGELSKTVTLTVLDDQLAEGVESLSVNLSNPSGGATLGGQASMQIQISNVPKLGRASISPSESNVAENALTQTVTVRRVQGSEGTLNAIIETSDLLAHAGSDYTATTVALTWPDGDTSDKLVTIPILDDQLVESSEDFRVRIPDALPGSPGSQQIVNINDDDTPGSLQWQTDALSVVESDGVAMLAVSRTGGVGNAISVQVQTQAGTADSADFSSVTTTLNWAAGDADSKTVQIPILKDTLNEAVEQFTISLSNPTGGAALGAQTTATVSIADNDPIGFVNFQSTSSSASEAAGTHNVVLTRTAGTAGAVSVTVIANAGSATEGMDFVLSNPTVQWADGEGGAKTLAVQVVNDALVEGAESAPLALGNPTGGVAIGRDTHLFDLIDDDAFGSLQFVVAAASVNETDSVAEIVVSRIGGSAGAISVDYQTVDLSASAGSDYQPVQGTLSWPDGDVSARTIAVPIVRDSNAEPTEMFAIELQNPAGGASLGSPSSLEVTIVDVAAAAPTAVPAWSRIASIVLGVLMLGMAGLFRRDTRMSAALIVGLMGWVAFPANPAIASDLVASKPVTERIVSVLSASSRQAGAGIVTLSDGSSLLAREGEAVRWQQQRVGKREVRSLNDLRAGDWLLIKDRWRQGQSERVLSVFANEQAARTASSVAASNHQEKLQIRAAGKRRHAKSGE</sequence>
<dbReference type="Pfam" id="PF03160">
    <property type="entry name" value="Calx-beta"/>
    <property type="match status" value="11"/>
</dbReference>
<feature type="domain" description="Calx-beta" evidence="6">
    <location>
        <begin position="1412"/>
        <end position="1509"/>
    </location>
</feature>
<dbReference type="SUPFAM" id="SSF141072">
    <property type="entry name" value="CalX-like"/>
    <property type="match status" value="14"/>
</dbReference>
<feature type="domain" description="Calx-beta" evidence="6">
    <location>
        <begin position="1185"/>
        <end position="1284"/>
    </location>
</feature>
<dbReference type="RefSeq" id="WP_106889947.1">
    <property type="nucleotide sequence ID" value="NZ_CP027860.1"/>
</dbReference>
<dbReference type="PANTHER" id="PTHR11878">
    <property type="entry name" value="SODIUM/CALCIUM EXCHANGER"/>
    <property type="match status" value="1"/>
</dbReference>
<dbReference type="SUPFAM" id="SSF51126">
    <property type="entry name" value="Pectin lyase-like"/>
    <property type="match status" value="2"/>
</dbReference>
<feature type="domain" description="Calx-beta" evidence="6">
    <location>
        <begin position="1636"/>
        <end position="1735"/>
    </location>
</feature>
<dbReference type="OrthoDB" id="5959932at2"/>
<dbReference type="InterPro" id="IPR003644">
    <property type="entry name" value="Calx_beta"/>
</dbReference>
<evidence type="ECO:0000259" key="6">
    <source>
        <dbReference type="SMART" id="SM00237"/>
    </source>
</evidence>
<organism evidence="7 8">
    <name type="scientific">Ahniella affigens</name>
    <dbReference type="NCBI Taxonomy" id="2021234"/>
    <lineage>
        <taxon>Bacteria</taxon>
        <taxon>Pseudomonadati</taxon>
        <taxon>Pseudomonadota</taxon>
        <taxon>Gammaproteobacteria</taxon>
        <taxon>Lysobacterales</taxon>
        <taxon>Rhodanobacteraceae</taxon>
        <taxon>Ahniella</taxon>
    </lineage>
</organism>
<feature type="domain" description="Calx-beta" evidence="6">
    <location>
        <begin position="734"/>
        <end position="832"/>
    </location>
</feature>
<evidence type="ECO:0000313" key="7">
    <source>
        <dbReference type="EMBL" id="AVP96018.1"/>
    </source>
</evidence>
<feature type="domain" description="Calx-beta" evidence="6">
    <location>
        <begin position="1864"/>
        <end position="1962"/>
    </location>
</feature>
<reference evidence="7 8" key="1">
    <citation type="submission" date="2018-03" db="EMBL/GenBank/DDBJ databases">
        <title>Ahniella affigens gen. nov., sp. nov., a gammaproteobacterium isolated from sandy soil near a stream.</title>
        <authorList>
            <person name="Ko Y."/>
            <person name="Kim J.-H."/>
        </authorList>
    </citation>
    <scope>NUCLEOTIDE SEQUENCE [LARGE SCALE GENOMIC DNA]</scope>
    <source>
        <strain evidence="7 8">D13</strain>
    </source>
</reference>
<dbReference type="Proteomes" id="UP000241074">
    <property type="component" value="Chromosome"/>
</dbReference>
<feature type="compositionally biased region" description="Basic residues" evidence="5">
    <location>
        <begin position="2490"/>
        <end position="2500"/>
    </location>
</feature>
<feature type="domain" description="Calx-beta" evidence="6">
    <location>
        <begin position="2199"/>
        <end position="2299"/>
    </location>
</feature>
<feature type="domain" description="Calx-beta" evidence="6">
    <location>
        <begin position="1751"/>
        <end position="1848"/>
    </location>
</feature>
<evidence type="ECO:0000256" key="3">
    <source>
        <dbReference type="ARBA" id="ARBA00022837"/>
    </source>
</evidence>
<protein>
    <recommendedName>
        <fullName evidence="6">Calx-beta domain-containing protein</fullName>
    </recommendedName>
</protein>
<feature type="domain" description="Calx-beta" evidence="6">
    <location>
        <begin position="2086"/>
        <end position="2186"/>
    </location>
</feature>
<dbReference type="InterPro" id="IPR011050">
    <property type="entry name" value="Pectin_lyase_fold/virulence"/>
</dbReference>
<feature type="domain" description="Calx-beta" evidence="6">
    <location>
        <begin position="1523"/>
        <end position="1622"/>
    </location>
</feature>
<feature type="domain" description="Calx-beta" evidence="6">
    <location>
        <begin position="845"/>
        <end position="947"/>
    </location>
</feature>
<dbReference type="EMBL" id="CP027860">
    <property type="protein sequence ID" value="AVP96018.1"/>
    <property type="molecule type" value="Genomic_DNA"/>
</dbReference>
<evidence type="ECO:0000256" key="5">
    <source>
        <dbReference type="SAM" id="MobiDB-lite"/>
    </source>
</evidence>
<feature type="domain" description="Calx-beta" evidence="6">
    <location>
        <begin position="961"/>
        <end position="1060"/>
    </location>
</feature>
<dbReference type="GO" id="GO:0007154">
    <property type="term" value="P:cell communication"/>
    <property type="evidence" value="ECO:0007669"/>
    <property type="project" value="InterPro"/>
</dbReference>
<evidence type="ECO:0000256" key="4">
    <source>
        <dbReference type="ARBA" id="ARBA00023065"/>
    </source>
</evidence>
<keyword evidence="8" id="KW-1185">Reference proteome</keyword>
<dbReference type="InterPro" id="IPR038081">
    <property type="entry name" value="CalX-like_sf"/>
</dbReference>
<keyword evidence="4" id="KW-0406">Ion transport</keyword>
<evidence type="ECO:0000256" key="1">
    <source>
        <dbReference type="ARBA" id="ARBA00022729"/>
    </source>
</evidence>
<dbReference type="SMART" id="SM00710">
    <property type="entry name" value="PbH1"/>
    <property type="match status" value="13"/>
</dbReference>
<dbReference type="InterPro" id="IPR059226">
    <property type="entry name" value="Choice_anch_Q_dom"/>
</dbReference>
<dbReference type="PANTHER" id="PTHR11878:SF65">
    <property type="entry name" value="NA_CA-EXCHANGE PROTEIN, ISOFORM G"/>
    <property type="match status" value="1"/>
</dbReference>
<gene>
    <name evidence="7" type="ORF">C7S18_01890</name>
</gene>
<dbReference type="GO" id="GO:0030001">
    <property type="term" value="P:metal ion transport"/>
    <property type="evidence" value="ECO:0007669"/>
    <property type="project" value="TreeGrafter"/>
</dbReference>
<dbReference type="Gene3D" id="2.60.40.2030">
    <property type="match status" value="14"/>
</dbReference>